<evidence type="ECO:0000313" key="2">
    <source>
        <dbReference type="EMBL" id="MEN3539931.1"/>
    </source>
</evidence>
<evidence type="ECO:0000313" key="3">
    <source>
        <dbReference type="Proteomes" id="UP001447516"/>
    </source>
</evidence>
<organism evidence="2 3">
    <name type="scientific">Microbispora maris</name>
    <dbReference type="NCBI Taxonomy" id="3144104"/>
    <lineage>
        <taxon>Bacteria</taxon>
        <taxon>Bacillati</taxon>
        <taxon>Actinomycetota</taxon>
        <taxon>Actinomycetes</taxon>
        <taxon>Streptosporangiales</taxon>
        <taxon>Streptosporangiaceae</taxon>
        <taxon>Microbispora</taxon>
    </lineage>
</organism>
<dbReference type="SUPFAM" id="SSF52777">
    <property type="entry name" value="CoA-dependent acyltransferases"/>
    <property type="match status" value="2"/>
</dbReference>
<feature type="domain" description="Condensation" evidence="1">
    <location>
        <begin position="16"/>
        <end position="458"/>
    </location>
</feature>
<dbReference type="Proteomes" id="UP001447516">
    <property type="component" value="Unassembled WGS sequence"/>
</dbReference>
<comment type="caution">
    <text evidence="2">The sequence shown here is derived from an EMBL/GenBank/DDBJ whole genome shotgun (WGS) entry which is preliminary data.</text>
</comment>
<evidence type="ECO:0000259" key="1">
    <source>
        <dbReference type="Pfam" id="PF00668"/>
    </source>
</evidence>
<dbReference type="Gene3D" id="3.30.559.30">
    <property type="entry name" value="Nonribosomal peptide synthetase, condensation domain"/>
    <property type="match status" value="1"/>
</dbReference>
<dbReference type="Pfam" id="PF00668">
    <property type="entry name" value="Condensation"/>
    <property type="match status" value="1"/>
</dbReference>
<name>A0ABV0AZB9_9ACTN</name>
<dbReference type="InterPro" id="IPR023213">
    <property type="entry name" value="CAT-like_dom_sf"/>
</dbReference>
<dbReference type="Gene3D" id="3.30.559.10">
    <property type="entry name" value="Chloramphenicol acetyltransferase-like domain"/>
    <property type="match status" value="1"/>
</dbReference>
<proteinExistence type="predicted"/>
<gene>
    <name evidence="2" type="ORF">AAH991_32810</name>
</gene>
<dbReference type="PANTHER" id="PTHR45527">
    <property type="entry name" value="NONRIBOSOMAL PEPTIDE SYNTHETASE"/>
    <property type="match status" value="1"/>
</dbReference>
<accession>A0ABV0AZB9</accession>
<reference evidence="2 3" key="1">
    <citation type="submission" date="2024-05" db="EMBL/GenBank/DDBJ databases">
        <title>Microbispora sp.ZYX-F-249.</title>
        <authorList>
            <person name="Xie H."/>
        </authorList>
    </citation>
    <scope>NUCLEOTIDE SEQUENCE [LARGE SCALE GENOMIC DNA]</scope>
    <source>
        <strain evidence="2 3">ZYX-F-249</strain>
    </source>
</reference>
<dbReference type="RefSeq" id="WP_346229805.1">
    <property type="nucleotide sequence ID" value="NZ_JBDJAW010000040.1"/>
</dbReference>
<dbReference type="PANTHER" id="PTHR45527:SF1">
    <property type="entry name" value="FATTY ACID SYNTHASE"/>
    <property type="match status" value="1"/>
</dbReference>
<sequence>MSISEISPAPIDLTGDIPLSHTQSFLRLFDQGDDAGPFGPRYNLVVGWRIGGRIDVDVLRQALDDVAARHDVLRATIVRGDGPGHQHVAPPTPVRLVVRDLPPSEPGERDLLAEELLGEVEAGSYAVADLPHFSAVLGRFDDEDAVIALIAHHTASDGWSMHLLMRDVAARYAVRSGHPDVALPEARPYAEYATRQQESAGDPATDAARRYWRDKLRGARMLAIPTDHPRSAGLAKRNPVHRFTISAEVTSATTALAREMRCSPFMVLLAAYNVQLHRMTGATDLVVPTLASGRNQPEFHETVGPFFNFVPLRTDIDGCGTFREVVGRTRATCLEAMTHDLPFAQVLAEAPELMAPMAEDRLAACAFQVWQFPAVMERERVGDLEYTQVRKRVLSQEDGTDIPDGALITLDLDPSGEIFGNISHNTNLFADASMLDMVAEYRRVLERAVAGPDLPLSEI</sequence>
<protein>
    <submittedName>
        <fullName evidence="2">Condensation domain-containing protein</fullName>
    </submittedName>
</protein>
<dbReference type="InterPro" id="IPR001242">
    <property type="entry name" value="Condensation_dom"/>
</dbReference>
<dbReference type="EMBL" id="JBDJAW010000040">
    <property type="protein sequence ID" value="MEN3539931.1"/>
    <property type="molecule type" value="Genomic_DNA"/>
</dbReference>
<keyword evidence="3" id="KW-1185">Reference proteome</keyword>